<dbReference type="InterPro" id="IPR023057">
    <property type="entry name" value="GlnE"/>
</dbReference>
<proteinExistence type="predicted"/>
<dbReference type="InterPro" id="IPR005190">
    <property type="entry name" value="GlnE_rpt_dom"/>
</dbReference>
<dbReference type="CDD" id="cd05401">
    <property type="entry name" value="NT_GlnE_GlnD_like"/>
    <property type="match status" value="2"/>
</dbReference>
<dbReference type="PANTHER" id="PTHR30621:SF0">
    <property type="entry name" value="BIFUNCTIONAL GLUTAMINE SYNTHETASE ADENYLYLTRANSFERASE_ADENYLYL-REMOVING ENZYME"/>
    <property type="match status" value="1"/>
</dbReference>
<evidence type="ECO:0000256" key="6">
    <source>
        <dbReference type="ARBA" id="ARBA00023268"/>
    </source>
</evidence>
<evidence type="ECO:0000313" key="10">
    <source>
        <dbReference type="Proteomes" id="UP001524587"/>
    </source>
</evidence>
<dbReference type="EMBL" id="JAMSKV010000001">
    <property type="protein sequence ID" value="MCQ8276940.1"/>
    <property type="molecule type" value="Genomic_DNA"/>
</dbReference>
<evidence type="ECO:0000256" key="4">
    <source>
        <dbReference type="ARBA" id="ARBA00022840"/>
    </source>
</evidence>
<gene>
    <name evidence="9" type="ORF">NFI95_00555</name>
</gene>
<dbReference type="PANTHER" id="PTHR30621">
    <property type="entry name" value="GLUTAMINE SYNTHETASE ADENYLYLTRANSFERASE"/>
    <property type="match status" value="1"/>
</dbReference>
<dbReference type="GO" id="GO:0047388">
    <property type="term" value="F:[glutamine synthetase]-adenylyl-L-tyrosine phosphorylase activity"/>
    <property type="evidence" value="ECO:0007669"/>
    <property type="project" value="UniProtKB-EC"/>
</dbReference>
<dbReference type="EC" id="2.7.7.89" evidence="9"/>
<dbReference type="Proteomes" id="UP001524587">
    <property type="component" value="Unassembled WGS sequence"/>
</dbReference>
<feature type="domain" description="Glutamate-ammonia ligase adenylyltransferase repeated" evidence="7">
    <location>
        <begin position="52"/>
        <end position="293"/>
    </location>
</feature>
<evidence type="ECO:0000256" key="1">
    <source>
        <dbReference type="ARBA" id="ARBA00022679"/>
    </source>
</evidence>
<reference evidence="9 10" key="1">
    <citation type="submission" date="2022-06" db="EMBL/GenBank/DDBJ databases">
        <title>Endosaccharibacter gen. nov., sp. nov., endophytic bacteria isolated from sugarcane.</title>
        <authorList>
            <person name="Pitiwittayakul N."/>
            <person name="Yukphan P."/>
            <person name="Charoenyingcharoen P."/>
            <person name="Tanasupawat S."/>
        </authorList>
    </citation>
    <scope>NUCLEOTIDE SEQUENCE [LARGE SCALE GENOMIC DNA]</scope>
    <source>
        <strain evidence="9 10">KSS8</strain>
    </source>
</reference>
<evidence type="ECO:0000256" key="2">
    <source>
        <dbReference type="ARBA" id="ARBA00022695"/>
    </source>
</evidence>
<feature type="domain" description="PII-uridylyltransferase/Glutamine-synthetase adenylyltransferase" evidence="8">
    <location>
        <begin position="883"/>
        <end position="1008"/>
    </location>
</feature>
<dbReference type="NCBIfam" id="NF008292">
    <property type="entry name" value="PRK11072.1"/>
    <property type="match status" value="1"/>
</dbReference>
<name>A0ABT1W239_9PROT</name>
<keyword evidence="5" id="KW-0460">Magnesium</keyword>
<sequence length="1027" mass="110722">MTGFRLPDAWPPPSDPHSAALLVEAIGESLNVVDANPGAGPGTGPGAIDRMLRAIGGNSRYLSDLAQRESALLSGFVRHGPARTLAASLRQLRHLVPTLPRHEIAAGLRRAKRQVALVAALADLGGLWSLGEVTGALSLLAEAALRVAAAHLLHAAHAAGQIALPDPARPEKGSGLVVLGMGKLGARELNYSSDIDLVLIYDPDLQNGRDDLSRVFSRIATGLVSLMEAQDADGYVFRTDLRLRPDPGATPPAVSLPAALTYYESYGRTWERAAMIKARPVAGDLDAGARFLQAIRPFIWRRHLDFAAIDDIHAMKRRIDRDKPAPSRGFSRPNLSDPVSALLGHDLKLGHGGIREIEFIAQTLLLVWAGRSPALRDPTTLGALRKLAEAGHLKPDRAEALSRTYTRLRGLEHRLQMLDDRQTHSLPADRARFGRFAVFAGEAALTGEHGEPDLAAAADHLAASLLPELRRTRARFESMLRPPAMRDGDQPPDGLAEGAFDPDAPEAEVRLGARGFQEPRRVLEILRGWQTDRYRALRAQRARTILSGLVPALLAAFAAQPDPDGVLLRFDTLLSRQNAGVQLLSLLERTPALLDRIAAILGASSTLSDHLAAVPGALDGLLEPEPAPLAGRTVMRNLDGQMRAAAHVEDAIRIARTLVRAEEFRIAVAELDGALGTDAAARARTALADRVINHMLRVVVRDHRRRYGTIPGGTMGVVALGKCGSREMMAGSDLDLMLIYDHPAEVTESVPAPGVTRTLPPSLFFTRLAHALIAALSAPGVEGPLYALDMRLRPSGSKGPVAVSLQAFRRYHRSESWTWERMALTRARVVAAPPALRRAIDAALADALRFGEAGSVDPASIRSDAAEMRRRLLRDLPPRSPWDAKLRPGGLMEVEFIAQSLQLIARAAEARHPTARIAFRRLARAGTLSAADARALIKAERFWRTLQSRLRLLLGMEAPKSLAAALPPAAIASLLDGFGWLGPDRTLDSLSDACEAMASNVRALFERLVGPVDQHAPLGARQGTGRS</sequence>
<dbReference type="InterPro" id="IPR043519">
    <property type="entry name" value="NT_sf"/>
</dbReference>
<organism evidence="9 10">
    <name type="scientific">Endosaccharibacter trunci</name>
    <dbReference type="NCBI Taxonomy" id="2812733"/>
    <lineage>
        <taxon>Bacteria</taxon>
        <taxon>Pseudomonadati</taxon>
        <taxon>Pseudomonadota</taxon>
        <taxon>Alphaproteobacteria</taxon>
        <taxon>Acetobacterales</taxon>
        <taxon>Acetobacteraceae</taxon>
        <taxon>Endosaccharibacter</taxon>
    </lineage>
</organism>
<evidence type="ECO:0000259" key="8">
    <source>
        <dbReference type="Pfam" id="PF08335"/>
    </source>
</evidence>
<dbReference type="Pfam" id="PF08335">
    <property type="entry name" value="GlnD_UR_UTase"/>
    <property type="match status" value="2"/>
</dbReference>
<dbReference type="Gene3D" id="3.30.460.10">
    <property type="entry name" value="Beta Polymerase, domain 2"/>
    <property type="match status" value="2"/>
</dbReference>
<dbReference type="RefSeq" id="WP_422862385.1">
    <property type="nucleotide sequence ID" value="NZ_JAMSKV010000001.1"/>
</dbReference>
<feature type="domain" description="PII-uridylyltransferase/Glutamine-synthetase adenylyltransferase" evidence="8">
    <location>
        <begin position="337"/>
        <end position="442"/>
    </location>
</feature>
<comment type="caution">
    <text evidence="9">The sequence shown here is derived from an EMBL/GenBank/DDBJ whole genome shotgun (WGS) entry which is preliminary data.</text>
</comment>
<evidence type="ECO:0000313" key="9">
    <source>
        <dbReference type="EMBL" id="MCQ8276940.1"/>
    </source>
</evidence>
<dbReference type="SUPFAM" id="SSF81593">
    <property type="entry name" value="Nucleotidyltransferase substrate binding subunit/domain"/>
    <property type="match status" value="2"/>
</dbReference>
<accession>A0ABT1W239</accession>
<evidence type="ECO:0000256" key="5">
    <source>
        <dbReference type="ARBA" id="ARBA00022842"/>
    </source>
</evidence>
<feature type="domain" description="Glutamate-ammonia ligase adenylyltransferase repeated" evidence="7">
    <location>
        <begin position="595"/>
        <end position="838"/>
    </location>
</feature>
<keyword evidence="6" id="KW-0511">Multifunctional enzyme</keyword>
<dbReference type="Gene3D" id="1.20.120.330">
    <property type="entry name" value="Nucleotidyltransferases domain 2"/>
    <property type="match status" value="2"/>
</dbReference>
<dbReference type="Gene3D" id="1.20.120.1510">
    <property type="match status" value="1"/>
</dbReference>
<keyword evidence="1 9" id="KW-0808">Transferase</keyword>
<keyword evidence="3" id="KW-0547">Nucleotide-binding</keyword>
<evidence type="ECO:0000259" key="7">
    <source>
        <dbReference type="Pfam" id="PF03710"/>
    </source>
</evidence>
<keyword evidence="4" id="KW-0067">ATP-binding</keyword>
<dbReference type="NCBIfam" id="NF010706">
    <property type="entry name" value="PRK14108.1"/>
    <property type="match status" value="1"/>
</dbReference>
<protein>
    <submittedName>
        <fullName evidence="9">Bifunctional [glutamine synthetase] adenylyltransferase/[glutamine synthetase]-adenylyl-L-tyrosine phosphorylase</fullName>
        <ecNumber evidence="9">2.7.7.89</ecNumber>
    </submittedName>
</protein>
<dbReference type="InterPro" id="IPR013546">
    <property type="entry name" value="PII_UdlTrfase/GS_AdlTrfase"/>
</dbReference>
<dbReference type="Pfam" id="PF03710">
    <property type="entry name" value="GlnE"/>
    <property type="match status" value="2"/>
</dbReference>
<evidence type="ECO:0000256" key="3">
    <source>
        <dbReference type="ARBA" id="ARBA00022741"/>
    </source>
</evidence>
<keyword evidence="2 9" id="KW-0548">Nucleotidyltransferase</keyword>
<dbReference type="SUPFAM" id="SSF81301">
    <property type="entry name" value="Nucleotidyltransferase"/>
    <property type="match status" value="2"/>
</dbReference>
<keyword evidence="10" id="KW-1185">Reference proteome</keyword>